<organism evidence="10 11">
    <name type="scientific">Desulfosporosinus youngiae DSM 17734</name>
    <dbReference type="NCBI Taxonomy" id="768710"/>
    <lineage>
        <taxon>Bacteria</taxon>
        <taxon>Bacillati</taxon>
        <taxon>Bacillota</taxon>
        <taxon>Clostridia</taxon>
        <taxon>Eubacteriales</taxon>
        <taxon>Desulfitobacteriaceae</taxon>
        <taxon>Desulfosporosinus</taxon>
    </lineage>
</organism>
<evidence type="ECO:0000256" key="6">
    <source>
        <dbReference type="ARBA" id="ARBA00024867"/>
    </source>
</evidence>
<dbReference type="CDD" id="cd06170">
    <property type="entry name" value="LuxR_C_like"/>
    <property type="match status" value="1"/>
</dbReference>
<dbReference type="EMBL" id="CM001441">
    <property type="protein sequence ID" value="EHQ88669.1"/>
    <property type="molecule type" value="Genomic_DNA"/>
</dbReference>
<dbReference type="PROSITE" id="PS50043">
    <property type="entry name" value="HTH_LUXR_2"/>
    <property type="match status" value="1"/>
</dbReference>
<evidence type="ECO:0000256" key="5">
    <source>
        <dbReference type="ARBA" id="ARBA00023163"/>
    </source>
</evidence>
<evidence type="ECO:0000313" key="10">
    <source>
        <dbReference type="EMBL" id="EHQ88669.1"/>
    </source>
</evidence>
<dbReference type="InterPro" id="IPR039420">
    <property type="entry name" value="WalR-like"/>
</dbReference>
<dbReference type="PROSITE" id="PS00622">
    <property type="entry name" value="HTH_LUXR_1"/>
    <property type="match status" value="1"/>
</dbReference>
<dbReference type="PRINTS" id="PR00038">
    <property type="entry name" value="HTHLUXR"/>
</dbReference>
<evidence type="ECO:0000313" key="11">
    <source>
        <dbReference type="Proteomes" id="UP000005104"/>
    </source>
</evidence>
<feature type="domain" description="HTH luxR-type" evidence="8">
    <location>
        <begin position="152"/>
        <end position="217"/>
    </location>
</feature>
<protein>
    <recommendedName>
        <fullName evidence="1">Stage 0 sporulation protein A homolog</fullName>
    </recommendedName>
</protein>
<dbReference type="STRING" id="768710.DesyoDRAFT_1526"/>
<accession>H5Y2H8</accession>
<dbReference type="InterPro" id="IPR000792">
    <property type="entry name" value="Tscrpt_reg_LuxR_C"/>
</dbReference>
<dbReference type="SMART" id="SM00421">
    <property type="entry name" value="HTH_LUXR"/>
    <property type="match status" value="1"/>
</dbReference>
<evidence type="ECO:0000259" key="8">
    <source>
        <dbReference type="PROSITE" id="PS50043"/>
    </source>
</evidence>
<dbReference type="AlphaFoldDB" id="H5Y2H8"/>
<dbReference type="GO" id="GO:0006355">
    <property type="term" value="P:regulation of DNA-templated transcription"/>
    <property type="evidence" value="ECO:0007669"/>
    <property type="project" value="InterPro"/>
</dbReference>
<proteinExistence type="predicted"/>
<evidence type="ECO:0000256" key="4">
    <source>
        <dbReference type="ARBA" id="ARBA00023125"/>
    </source>
</evidence>
<comment type="function">
    <text evidence="6">May play the central regulatory role in sporulation. It may be an element of the effector pathway responsible for the activation of sporulation genes in response to nutritional stress. Spo0A may act in concert with spo0H (a sigma factor) to control the expression of some genes that are critical to the sporulation process.</text>
</comment>
<dbReference type="PANTHER" id="PTHR43214:SF43">
    <property type="entry name" value="TWO-COMPONENT RESPONSE REGULATOR"/>
    <property type="match status" value="1"/>
</dbReference>
<reference evidence="10 11" key="1">
    <citation type="submission" date="2011-11" db="EMBL/GenBank/DDBJ databases">
        <title>The Noncontiguous Finished genome of Desulfosporosinus youngiae DSM 17734.</title>
        <authorList>
            <consortium name="US DOE Joint Genome Institute (JGI-PGF)"/>
            <person name="Lucas S."/>
            <person name="Han J."/>
            <person name="Lapidus A."/>
            <person name="Cheng J.-F."/>
            <person name="Goodwin L."/>
            <person name="Pitluck S."/>
            <person name="Peters L."/>
            <person name="Ovchinnikova G."/>
            <person name="Lu M."/>
            <person name="Land M.L."/>
            <person name="Hauser L."/>
            <person name="Pester M."/>
            <person name="Spring S."/>
            <person name="Ollivier B."/>
            <person name="Rattei T."/>
            <person name="Klenk H.-P."/>
            <person name="Wagner M."/>
            <person name="Loy A."/>
            <person name="Woyke T.J."/>
        </authorList>
    </citation>
    <scope>NUCLEOTIDE SEQUENCE [LARGE SCALE GENOMIC DNA]</scope>
    <source>
        <strain evidence="10 11">DSM 17734</strain>
    </source>
</reference>
<feature type="modified residue" description="4-aspartylphosphate" evidence="7">
    <location>
        <position position="59"/>
    </location>
</feature>
<gene>
    <name evidence="10" type="ORF">DesyoDRAFT_1526</name>
</gene>
<feature type="domain" description="Response regulatory" evidence="9">
    <location>
        <begin position="8"/>
        <end position="124"/>
    </location>
</feature>
<dbReference type="InterPro" id="IPR011006">
    <property type="entry name" value="CheY-like_superfamily"/>
</dbReference>
<sequence length="220" mass="24918">MRMDKKLRILLADDHAVLRAGLKVLLNAEPDLQVIGEAADGEEAIAQVEALRPDLLLLDLTMPKLNGVECIETLVKKHPELKILVLTMHDDEEYLKAVLRVGAKGYVLKKAADVELLSAIRTVARGEMFIYPTMAAAFMYRQLVGPAEPKRKDKKLKQLSEREEEVLRYLALGHTNQEIADLLHVSVKTVETYKARLMEKLEMRKRADLVRYAIDHGIIE</sequence>
<name>H5Y2H8_9FIRM</name>
<keyword evidence="4 10" id="KW-0238">DNA-binding</keyword>
<dbReference type="SUPFAM" id="SSF52172">
    <property type="entry name" value="CheY-like"/>
    <property type="match status" value="1"/>
</dbReference>
<dbReference type="GO" id="GO:0003677">
    <property type="term" value="F:DNA binding"/>
    <property type="evidence" value="ECO:0007669"/>
    <property type="project" value="UniProtKB-KW"/>
</dbReference>
<dbReference type="CDD" id="cd17535">
    <property type="entry name" value="REC_NarL-like"/>
    <property type="match status" value="1"/>
</dbReference>
<keyword evidence="3" id="KW-0805">Transcription regulation</keyword>
<dbReference type="SUPFAM" id="SSF46894">
    <property type="entry name" value="C-terminal effector domain of the bipartite response regulators"/>
    <property type="match status" value="1"/>
</dbReference>
<evidence type="ECO:0000259" key="9">
    <source>
        <dbReference type="PROSITE" id="PS50110"/>
    </source>
</evidence>
<evidence type="ECO:0000256" key="7">
    <source>
        <dbReference type="PROSITE-ProRule" id="PRU00169"/>
    </source>
</evidence>
<dbReference type="PROSITE" id="PS50110">
    <property type="entry name" value="RESPONSE_REGULATORY"/>
    <property type="match status" value="1"/>
</dbReference>
<dbReference type="InterPro" id="IPR016032">
    <property type="entry name" value="Sig_transdc_resp-reg_C-effctor"/>
</dbReference>
<dbReference type="InterPro" id="IPR058245">
    <property type="entry name" value="NreC/VraR/RcsB-like_REC"/>
</dbReference>
<dbReference type="eggNOG" id="COG2197">
    <property type="taxonomic scope" value="Bacteria"/>
</dbReference>
<dbReference type="Gene3D" id="3.40.50.2300">
    <property type="match status" value="1"/>
</dbReference>
<dbReference type="SMART" id="SM00448">
    <property type="entry name" value="REC"/>
    <property type="match status" value="1"/>
</dbReference>
<dbReference type="InterPro" id="IPR001789">
    <property type="entry name" value="Sig_transdc_resp-reg_receiver"/>
</dbReference>
<keyword evidence="2 7" id="KW-0597">Phosphoprotein</keyword>
<evidence type="ECO:0000256" key="2">
    <source>
        <dbReference type="ARBA" id="ARBA00022553"/>
    </source>
</evidence>
<keyword evidence="11" id="KW-1185">Reference proteome</keyword>
<dbReference type="Proteomes" id="UP000005104">
    <property type="component" value="Chromosome"/>
</dbReference>
<dbReference type="Pfam" id="PF00196">
    <property type="entry name" value="GerE"/>
    <property type="match status" value="1"/>
</dbReference>
<evidence type="ECO:0000256" key="3">
    <source>
        <dbReference type="ARBA" id="ARBA00023015"/>
    </source>
</evidence>
<dbReference type="GO" id="GO:0000160">
    <property type="term" value="P:phosphorelay signal transduction system"/>
    <property type="evidence" value="ECO:0007669"/>
    <property type="project" value="InterPro"/>
</dbReference>
<dbReference type="PANTHER" id="PTHR43214">
    <property type="entry name" value="TWO-COMPONENT RESPONSE REGULATOR"/>
    <property type="match status" value="1"/>
</dbReference>
<dbReference type="HOGENOM" id="CLU_000445_90_10_9"/>
<keyword evidence="5" id="KW-0804">Transcription</keyword>
<evidence type="ECO:0000256" key="1">
    <source>
        <dbReference type="ARBA" id="ARBA00018672"/>
    </source>
</evidence>
<dbReference type="Pfam" id="PF00072">
    <property type="entry name" value="Response_reg"/>
    <property type="match status" value="1"/>
</dbReference>